<proteinExistence type="predicted"/>
<accession>A0AAV6LSV1</accession>
<comment type="caution">
    <text evidence="1">The sequence shown here is derived from an EMBL/GenBank/DDBJ whole genome shotgun (WGS) entry which is preliminary data.</text>
</comment>
<name>A0AAV6LSV1_9ERIC</name>
<dbReference type="EMBL" id="JACTNZ010000001">
    <property type="protein sequence ID" value="KAG5567251.1"/>
    <property type="molecule type" value="Genomic_DNA"/>
</dbReference>
<dbReference type="Proteomes" id="UP000823749">
    <property type="component" value="Chromosome 1"/>
</dbReference>
<reference evidence="1" key="1">
    <citation type="submission" date="2020-08" db="EMBL/GenBank/DDBJ databases">
        <title>Plant Genome Project.</title>
        <authorList>
            <person name="Zhang R.-G."/>
        </authorList>
    </citation>
    <scope>NUCLEOTIDE SEQUENCE</scope>
    <source>
        <strain evidence="1">WSP0</strain>
        <tissue evidence="1">Leaf</tissue>
    </source>
</reference>
<evidence type="ECO:0000313" key="1">
    <source>
        <dbReference type="EMBL" id="KAG5567251.1"/>
    </source>
</evidence>
<protein>
    <submittedName>
        <fullName evidence="1">Uncharacterized protein</fullName>
    </submittedName>
</protein>
<sequence>MSRSDGLEEEVKRRESVRKMKTATVKAEAKILKMKDAGALNPVLRSGSDAREFRSVVVFAIFPRACLLACLID</sequence>
<evidence type="ECO:0000313" key="2">
    <source>
        <dbReference type="Proteomes" id="UP000823749"/>
    </source>
</evidence>
<gene>
    <name evidence="1" type="ORF">RHGRI_002716</name>
</gene>
<keyword evidence="2" id="KW-1185">Reference proteome</keyword>
<dbReference type="AlphaFoldDB" id="A0AAV6LSV1"/>
<organism evidence="1 2">
    <name type="scientific">Rhododendron griersonianum</name>
    <dbReference type="NCBI Taxonomy" id="479676"/>
    <lineage>
        <taxon>Eukaryota</taxon>
        <taxon>Viridiplantae</taxon>
        <taxon>Streptophyta</taxon>
        <taxon>Embryophyta</taxon>
        <taxon>Tracheophyta</taxon>
        <taxon>Spermatophyta</taxon>
        <taxon>Magnoliopsida</taxon>
        <taxon>eudicotyledons</taxon>
        <taxon>Gunneridae</taxon>
        <taxon>Pentapetalae</taxon>
        <taxon>asterids</taxon>
        <taxon>Ericales</taxon>
        <taxon>Ericaceae</taxon>
        <taxon>Ericoideae</taxon>
        <taxon>Rhodoreae</taxon>
        <taxon>Rhododendron</taxon>
    </lineage>
</organism>